<keyword evidence="1" id="KW-0812">Transmembrane</keyword>
<reference evidence="2" key="1">
    <citation type="submission" date="2021-05" db="EMBL/GenBank/DDBJ databases">
        <authorList>
            <person name="Alioto T."/>
            <person name="Alioto T."/>
            <person name="Gomez Garrido J."/>
        </authorList>
    </citation>
    <scope>NUCLEOTIDE SEQUENCE</scope>
</reference>
<feature type="transmembrane region" description="Helical" evidence="1">
    <location>
        <begin position="94"/>
        <end position="120"/>
    </location>
</feature>
<feature type="transmembrane region" description="Helical" evidence="1">
    <location>
        <begin position="19"/>
        <end position="43"/>
    </location>
</feature>
<evidence type="ECO:0000256" key="1">
    <source>
        <dbReference type="SAM" id="Phobius"/>
    </source>
</evidence>
<name>A0A8D8B6B4_CULPI</name>
<organism evidence="2">
    <name type="scientific">Culex pipiens</name>
    <name type="common">House mosquito</name>
    <dbReference type="NCBI Taxonomy" id="7175"/>
    <lineage>
        <taxon>Eukaryota</taxon>
        <taxon>Metazoa</taxon>
        <taxon>Ecdysozoa</taxon>
        <taxon>Arthropoda</taxon>
        <taxon>Hexapoda</taxon>
        <taxon>Insecta</taxon>
        <taxon>Pterygota</taxon>
        <taxon>Neoptera</taxon>
        <taxon>Endopterygota</taxon>
        <taxon>Diptera</taxon>
        <taxon>Nematocera</taxon>
        <taxon>Culicoidea</taxon>
        <taxon>Culicidae</taxon>
        <taxon>Culicinae</taxon>
        <taxon>Culicini</taxon>
        <taxon>Culex</taxon>
        <taxon>Culex</taxon>
    </lineage>
</organism>
<proteinExistence type="predicted"/>
<dbReference type="EMBL" id="HBUE01060462">
    <property type="protein sequence ID" value="CAG6468379.1"/>
    <property type="molecule type" value="Transcribed_RNA"/>
</dbReference>
<keyword evidence="1" id="KW-0472">Membrane</keyword>
<feature type="transmembrane region" description="Helical" evidence="1">
    <location>
        <begin position="55"/>
        <end position="82"/>
    </location>
</feature>
<sequence>MVTCFFVCFTSRTLTTLDHFLFCFSVWYALCYYVSSFVLFCFVGSPFYEWMFVNVTLYFFLSIMCDFFLWLFCFCLSVTVLLDFVQLLTLFVRFMIYLLLISKCCLLLYVSLSFFLGCIFEKYLNSSRNVATTNAVGNRCKKISFY</sequence>
<evidence type="ECO:0000313" key="2">
    <source>
        <dbReference type="EMBL" id="CAG6468379.1"/>
    </source>
</evidence>
<protein>
    <submittedName>
        <fullName evidence="2">(northern house mosquito) hypothetical protein</fullName>
    </submittedName>
</protein>
<accession>A0A8D8B6B4</accession>
<keyword evidence="1" id="KW-1133">Transmembrane helix</keyword>
<dbReference type="AlphaFoldDB" id="A0A8D8B6B4"/>